<gene>
    <name evidence="9" type="ORF">PACLA_8A017693</name>
</gene>
<dbReference type="OrthoDB" id="5317514at2759"/>
<dbReference type="SUPFAM" id="SSF141072">
    <property type="entry name" value="CalX-like"/>
    <property type="match status" value="1"/>
</dbReference>
<accession>A0A6S7HDE5</accession>
<dbReference type="GO" id="GO:0016020">
    <property type="term" value="C:membrane"/>
    <property type="evidence" value="ECO:0007669"/>
    <property type="project" value="InterPro"/>
</dbReference>
<keyword evidence="7" id="KW-0245">EGF-like domain</keyword>
<dbReference type="Gene3D" id="2.10.25.10">
    <property type="entry name" value="Laminin"/>
    <property type="match status" value="1"/>
</dbReference>
<feature type="region of interest" description="Disordered" evidence="8">
    <location>
        <begin position="604"/>
        <end position="623"/>
    </location>
</feature>
<keyword evidence="3" id="KW-0106">Calcium</keyword>
<keyword evidence="5" id="KW-0379">Hydroxylation</keyword>
<dbReference type="Pfam" id="PF00092">
    <property type="entry name" value="VWA"/>
    <property type="match status" value="2"/>
</dbReference>
<dbReference type="InterPro" id="IPR013320">
    <property type="entry name" value="ConA-like_dom_sf"/>
</dbReference>
<dbReference type="InterPro" id="IPR050525">
    <property type="entry name" value="ECM_Assembly_Org"/>
</dbReference>
<evidence type="ECO:0000256" key="5">
    <source>
        <dbReference type="ARBA" id="ARBA00023278"/>
    </source>
</evidence>
<dbReference type="Gene3D" id="2.60.120.200">
    <property type="match status" value="2"/>
</dbReference>
<evidence type="ECO:0000256" key="6">
    <source>
        <dbReference type="ARBA" id="ARBA00049648"/>
    </source>
</evidence>
<feature type="region of interest" description="Disordered" evidence="8">
    <location>
        <begin position="31"/>
        <end position="56"/>
    </location>
</feature>
<dbReference type="CDD" id="cd06263">
    <property type="entry name" value="MAM"/>
    <property type="match status" value="1"/>
</dbReference>
<evidence type="ECO:0000256" key="4">
    <source>
        <dbReference type="ARBA" id="ARBA00023157"/>
    </source>
</evidence>
<dbReference type="SMART" id="SM00237">
    <property type="entry name" value="Calx_beta"/>
    <property type="match status" value="1"/>
</dbReference>
<sequence>MSLCLEIDKLSCNFEVLNSCQWTQDSSDDFNWTRHQRRTPSRNTGPSTDHTKRAASGRYLYIETSRPRQPNDTARLISPSTTEVKSCLLFCYHIIQERKNSPSEYKNRRTHHQNTRTEELTIRIQERKNSPSKYKNVRQNSLSEYKNGRTHHQNTRTEELTIRIQERKNSPSEYKNRKTHHQKTRTEELTIRIQERKNSLSEYKNGRTHHQNTRTEELTIRIQEWKNSPSEHKNRRTQHQNTRTEELTIRIQERQNSLSEYKNGRTHHQNTRTEELTIRIQEQKNSPSEYKNGRTHHQNTRTEELTIRIQERKNSLSQYKNGRTHDQNTRTEELTIRIQEQKNSPSEYKNGRTHYQNTRTEELTIRIQERKNSLSEYKNGRTHHQNTRTEEPTIRIQERKNLPSEYKNGRTYCQNTRTEELTIRIQEQKNSPSEYKNGRTHHQNTRTGDLTIRIQERKNSLSEYKNGRTHHQNTRTEELTIRIQERKNSLSEYKNGRTHHQNTRTEELTIRVQERKNSLLEYKNGRTHYHNTRTEELTIRIQERKNSPSEYKNGRTHYQHTRTEELTIRIQERENSPSEYKNGRTHYQNTRTEELTIRIQERKNSPSEYKNRRTHHQNTRTEELTIRIQERKNSPSEYKNGRTHHQNTRTGELTIRIQERKNSPSEYKNGRTHHQNTRTEELTIRVQERKNSLLEYKNGRTHYHNTRTEELTTRIQERKNSPSEYKNRRTHHQNTRTEELTIRIQERKNSPSEYKNGKTHHQNKRTEELAIRIQERKNSPSEYKNGRTHYQSDKWHQAEVAVNNQKASYQYVIEGVRGKNYRGDIAIDDIFLMHSCRAPCKRKTDLIFVLDRSGSIAPGDYDKVREFVKEIAKELKVGERNEAGVLIGQAAIVTFTELGEKRITLAESRDASKFYDVVDRMPGPLRRGLTRTHRGLAIADKEIAIKEAGYREDDPDVKKMIMVITDGKQTRESVRRGYVYVGQAMKPFFNRNMDVFAIGVGLDNYAAINEVKDMVEFPENAILAANYSDLLHRVGSIIKKLCPVTDICGTPDDDCSVFATCADTGPGTYNCTCNKGYTGNGKICKGVTVNFTKKAYSGKEGEPALLEIIVSAGNISEPIIISVTSSAKTAGDDDFVPQTVDVILEQGETGPKSIRINIIDDDFVESKEEFTVTLSSSSPGVTVGEPATVIIKDNDKSAPCKRKTDLIFVLDRSGSIAPRDYDKMREFVKEIAKELKVGERNEAGVPIGQAAIVTFSEGGQKRVTLAESRDANKFYDVVDRMPGPLQRGRTQTRRGLAIADKEIAIKEAGYREDDPDVKKMIMVITDGKQTRESVRRGYVYVGEAMKPFFNRNMDVFAIGVGLDNYAAINEVKDMVEFPENAILAANYSDLLHRVGSIIRKFCPGNH</sequence>
<keyword evidence="10" id="KW-1185">Reference proteome</keyword>
<keyword evidence="1" id="KW-0732">Signal</keyword>
<evidence type="ECO:0000256" key="1">
    <source>
        <dbReference type="ARBA" id="ARBA00022729"/>
    </source>
</evidence>
<dbReference type="PROSITE" id="PS50026">
    <property type="entry name" value="EGF_3"/>
    <property type="match status" value="1"/>
</dbReference>
<protein>
    <submittedName>
        <fullName evidence="9">Troponin I, partial</fullName>
    </submittedName>
</protein>
<dbReference type="SUPFAM" id="SSF53300">
    <property type="entry name" value="vWA-like"/>
    <property type="match status" value="2"/>
</dbReference>
<dbReference type="Pfam" id="PF03160">
    <property type="entry name" value="Calx-beta"/>
    <property type="match status" value="1"/>
</dbReference>
<dbReference type="EMBL" id="CACRXK020004311">
    <property type="protein sequence ID" value="CAB4002279.1"/>
    <property type="molecule type" value="Genomic_DNA"/>
</dbReference>
<name>A0A6S7HDE5_PARCT</name>
<dbReference type="InterPro" id="IPR003644">
    <property type="entry name" value="Calx_beta"/>
</dbReference>
<dbReference type="PANTHER" id="PTHR24020">
    <property type="entry name" value="COLLAGEN ALPHA"/>
    <property type="match status" value="1"/>
</dbReference>
<evidence type="ECO:0000256" key="7">
    <source>
        <dbReference type="PROSITE-ProRule" id="PRU00076"/>
    </source>
</evidence>
<dbReference type="PROSITE" id="PS01186">
    <property type="entry name" value="EGF_2"/>
    <property type="match status" value="1"/>
</dbReference>
<dbReference type="Gene3D" id="3.40.50.410">
    <property type="entry name" value="von Willebrand factor, type A domain"/>
    <property type="match status" value="2"/>
</dbReference>
<feature type="region of interest" description="Disordered" evidence="8">
    <location>
        <begin position="169"/>
        <end position="188"/>
    </location>
</feature>
<keyword evidence="4" id="KW-1015">Disulfide bond</keyword>
<keyword evidence="2" id="KW-0677">Repeat</keyword>
<dbReference type="InterPro" id="IPR002035">
    <property type="entry name" value="VWF_A"/>
</dbReference>
<comment type="caution">
    <text evidence="9">The sequence shown here is derived from an EMBL/GenBank/DDBJ whole genome shotgun (WGS) entry which is preliminary data.</text>
</comment>
<reference evidence="9" key="1">
    <citation type="submission" date="2020-04" db="EMBL/GenBank/DDBJ databases">
        <authorList>
            <person name="Alioto T."/>
            <person name="Alioto T."/>
            <person name="Gomez Garrido J."/>
        </authorList>
    </citation>
    <scope>NUCLEOTIDE SEQUENCE</scope>
    <source>
        <strain evidence="9">A484AB</strain>
    </source>
</reference>
<feature type="region of interest" description="Disordered" evidence="8">
    <location>
        <begin position="709"/>
        <end position="739"/>
    </location>
</feature>
<proteinExistence type="inferred from homology"/>
<dbReference type="PROSITE" id="PS50060">
    <property type="entry name" value="MAM_2"/>
    <property type="match status" value="2"/>
</dbReference>
<dbReference type="InterPro" id="IPR000998">
    <property type="entry name" value="MAM_dom"/>
</dbReference>
<evidence type="ECO:0000313" key="10">
    <source>
        <dbReference type="Proteomes" id="UP001152795"/>
    </source>
</evidence>
<dbReference type="InterPro" id="IPR036465">
    <property type="entry name" value="vWFA_dom_sf"/>
</dbReference>
<evidence type="ECO:0000256" key="2">
    <source>
        <dbReference type="ARBA" id="ARBA00022737"/>
    </source>
</evidence>
<dbReference type="CDD" id="cd01450">
    <property type="entry name" value="vWFA_subfamily_ECM"/>
    <property type="match status" value="1"/>
</dbReference>
<dbReference type="GO" id="GO:0007154">
    <property type="term" value="P:cell communication"/>
    <property type="evidence" value="ECO:0007669"/>
    <property type="project" value="InterPro"/>
</dbReference>
<dbReference type="Pfam" id="PF00629">
    <property type="entry name" value="MAM"/>
    <property type="match status" value="2"/>
</dbReference>
<evidence type="ECO:0000256" key="3">
    <source>
        <dbReference type="ARBA" id="ARBA00022837"/>
    </source>
</evidence>
<dbReference type="InterPro" id="IPR038081">
    <property type="entry name" value="CalX-like_sf"/>
</dbReference>
<dbReference type="PROSITE" id="PS50234">
    <property type="entry name" value="VWFA"/>
    <property type="match status" value="2"/>
</dbReference>
<dbReference type="PANTHER" id="PTHR24020:SF84">
    <property type="entry name" value="VWFA DOMAIN-CONTAINING PROTEIN"/>
    <property type="match status" value="1"/>
</dbReference>
<evidence type="ECO:0000256" key="8">
    <source>
        <dbReference type="SAM" id="MobiDB-lite"/>
    </source>
</evidence>
<dbReference type="Gene3D" id="2.60.40.2030">
    <property type="match status" value="1"/>
</dbReference>
<organism evidence="9 10">
    <name type="scientific">Paramuricea clavata</name>
    <name type="common">Red gorgonian</name>
    <name type="synonym">Violescent sea-whip</name>
    <dbReference type="NCBI Taxonomy" id="317549"/>
    <lineage>
        <taxon>Eukaryota</taxon>
        <taxon>Metazoa</taxon>
        <taxon>Cnidaria</taxon>
        <taxon>Anthozoa</taxon>
        <taxon>Octocorallia</taxon>
        <taxon>Malacalcyonacea</taxon>
        <taxon>Plexauridae</taxon>
        <taxon>Paramuricea</taxon>
    </lineage>
</organism>
<comment type="caution">
    <text evidence="7">Lacks conserved residue(s) required for the propagation of feature annotation.</text>
</comment>
<feature type="compositionally biased region" description="Basic and acidic residues" evidence="8">
    <location>
        <begin position="709"/>
        <end position="727"/>
    </location>
</feature>
<evidence type="ECO:0000313" key="9">
    <source>
        <dbReference type="EMBL" id="CAB4002279.1"/>
    </source>
</evidence>
<dbReference type="SUPFAM" id="SSF49899">
    <property type="entry name" value="Concanavalin A-like lectins/glucanases"/>
    <property type="match status" value="2"/>
</dbReference>
<comment type="similarity">
    <text evidence="6">Belongs to the fibril-associated collagens with interrupted helices (FACIT) family.</text>
</comment>
<dbReference type="SMART" id="SM00327">
    <property type="entry name" value="VWA"/>
    <property type="match status" value="2"/>
</dbReference>
<dbReference type="Proteomes" id="UP001152795">
    <property type="component" value="Unassembled WGS sequence"/>
</dbReference>
<dbReference type="InterPro" id="IPR000742">
    <property type="entry name" value="EGF"/>
</dbReference>
<dbReference type="SMART" id="SM00137">
    <property type="entry name" value="MAM"/>
    <property type="match status" value="1"/>
</dbReference>